<sequence length="40" mass="4207">MSCQSTPASNCPIKSIGTSRENHLITPIAVCWSGECGCHS</sequence>
<protein>
    <recommendedName>
        <fullName evidence="3">Metallothionein</fullName>
    </recommendedName>
</protein>
<evidence type="ECO:0008006" key="3">
    <source>
        <dbReference type="Google" id="ProtNLM"/>
    </source>
</evidence>
<gene>
    <name evidence="1" type="ORF">SPARVUS_LOCUS1515236</name>
</gene>
<name>A0ABN9AX32_9NEOB</name>
<comment type="caution">
    <text evidence="1">The sequence shown here is derived from an EMBL/GenBank/DDBJ whole genome shotgun (WGS) entry which is preliminary data.</text>
</comment>
<reference evidence="1" key="1">
    <citation type="submission" date="2023-05" db="EMBL/GenBank/DDBJ databases">
        <authorList>
            <person name="Stuckert A."/>
        </authorList>
    </citation>
    <scope>NUCLEOTIDE SEQUENCE</scope>
</reference>
<dbReference type="Proteomes" id="UP001162483">
    <property type="component" value="Unassembled WGS sequence"/>
</dbReference>
<evidence type="ECO:0000313" key="1">
    <source>
        <dbReference type="EMBL" id="CAI9539046.1"/>
    </source>
</evidence>
<feature type="non-terminal residue" evidence="1">
    <location>
        <position position="40"/>
    </location>
</feature>
<dbReference type="EMBL" id="CATNWA010001065">
    <property type="protein sequence ID" value="CAI9539046.1"/>
    <property type="molecule type" value="Genomic_DNA"/>
</dbReference>
<accession>A0ABN9AX32</accession>
<organism evidence="1 2">
    <name type="scientific">Staurois parvus</name>
    <dbReference type="NCBI Taxonomy" id="386267"/>
    <lineage>
        <taxon>Eukaryota</taxon>
        <taxon>Metazoa</taxon>
        <taxon>Chordata</taxon>
        <taxon>Craniata</taxon>
        <taxon>Vertebrata</taxon>
        <taxon>Euteleostomi</taxon>
        <taxon>Amphibia</taxon>
        <taxon>Batrachia</taxon>
        <taxon>Anura</taxon>
        <taxon>Neobatrachia</taxon>
        <taxon>Ranoidea</taxon>
        <taxon>Ranidae</taxon>
        <taxon>Staurois</taxon>
    </lineage>
</organism>
<keyword evidence="2" id="KW-1185">Reference proteome</keyword>
<proteinExistence type="predicted"/>
<evidence type="ECO:0000313" key="2">
    <source>
        <dbReference type="Proteomes" id="UP001162483"/>
    </source>
</evidence>